<accession>A0AA39NR87</accession>
<dbReference type="AlphaFoldDB" id="A0AA39NR87"/>
<feature type="signal peptide" evidence="2">
    <location>
        <begin position="1"/>
        <end position="25"/>
    </location>
</feature>
<evidence type="ECO:0008006" key="5">
    <source>
        <dbReference type="Google" id="ProtNLM"/>
    </source>
</evidence>
<name>A0AA39NR87_ARMTA</name>
<feature type="compositionally biased region" description="Polar residues" evidence="1">
    <location>
        <begin position="167"/>
        <end position="177"/>
    </location>
</feature>
<feature type="chain" id="PRO_5041325386" description="EF-hand domain-containing protein" evidence="2">
    <location>
        <begin position="26"/>
        <end position="471"/>
    </location>
</feature>
<sequence>MASFIQLFRAIWAFIVSVFSPSMDKQPILPTHIATTPVEPKVQPPSRQRSLLHPIHAQPLPQKVENFTQETDPSATTLPEKQKSTTPVSGKTGKTHSRARHEPRSPPPEICIQDWSTVGINMADLYIPTLSTIPPPPGSGAAASSNSPQIPCRTSSTPPSPAAPSSNTVVTSSTAPSQLPPTECSDNGPPLPSVVAKNSELPSPNSPSSILSPSNLSSSGLPFNNSENSADGPKSSVATENTKENITIKSEEPSVQTRSVSSLAGLSKALPLTAYATSAVSAMSSYFWDPSLAKTDETHNMPLPLYSSSPPRRRCLSHDASDSPQHLSLLPYPDLFDFGMYSSEFPSNDSLCSVSMNSTRKPLRRSDFSGKSFSKQSPQRDSYRSAAFSRTLSGPRHGPFTLRKSVVLMQAIKQQEAQPNASFGSSTGKEITHDFDVSMDSSTEDRLQEACADLSRGEWTQEEFLKMLTEV</sequence>
<feature type="compositionally biased region" description="Low complexity" evidence="1">
    <location>
        <begin position="198"/>
        <end position="226"/>
    </location>
</feature>
<feature type="compositionally biased region" description="Polar residues" evidence="1">
    <location>
        <begin position="69"/>
        <end position="89"/>
    </location>
</feature>
<dbReference type="RefSeq" id="XP_060339942.1">
    <property type="nucleotide sequence ID" value="XM_060470967.1"/>
</dbReference>
<dbReference type="Proteomes" id="UP001175211">
    <property type="component" value="Unassembled WGS sequence"/>
</dbReference>
<evidence type="ECO:0000313" key="3">
    <source>
        <dbReference type="EMBL" id="KAK0470149.1"/>
    </source>
</evidence>
<gene>
    <name evidence="3" type="ORF">EV420DRAFT_1498625</name>
</gene>
<evidence type="ECO:0000256" key="1">
    <source>
        <dbReference type="SAM" id="MobiDB-lite"/>
    </source>
</evidence>
<feature type="region of interest" description="Disordered" evidence="1">
    <location>
        <begin position="361"/>
        <end position="396"/>
    </location>
</feature>
<reference evidence="3" key="1">
    <citation type="submission" date="2023-06" db="EMBL/GenBank/DDBJ databases">
        <authorList>
            <consortium name="Lawrence Berkeley National Laboratory"/>
            <person name="Ahrendt S."/>
            <person name="Sahu N."/>
            <person name="Indic B."/>
            <person name="Wong-Bajracharya J."/>
            <person name="Merenyi Z."/>
            <person name="Ke H.-M."/>
            <person name="Monk M."/>
            <person name="Kocsube S."/>
            <person name="Drula E."/>
            <person name="Lipzen A."/>
            <person name="Balint B."/>
            <person name="Henrissat B."/>
            <person name="Andreopoulos B."/>
            <person name="Martin F.M."/>
            <person name="Harder C.B."/>
            <person name="Rigling D."/>
            <person name="Ford K.L."/>
            <person name="Foster G.D."/>
            <person name="Pangilinan J."/>
            <person name="Papanicolaou A."/>
            <person name="Barry K."/>
            <person name="LaButti K."/>
            <person name="Viragh M."/>
            <person name="Koriabine M."/>
            <person name="Yan M."/>
            <person name="Riley R."/>
            <person name="Champramary S."/>
            <person name="Plett K.L."/>
            <person name="Tsai I.J."/>
            <person name="Slot J."/>
            <person name="Sipos G."/>
            <person name="Plett J."/>
            <person name="Nagy L.G."/>
            <person name="Grigoriev I.V."/>
        </authorList>
    </citation>
    <scope>NUCLEOTIDE SEQUENCE</scope>
    <source>
        <strain evidence="3">CCBAS 213</strain>
    </source>
</reference>
<evidence type="ECO:0000313" key="4">
    <source>
        <dbReference type="Proteomes" id="UP001175211"/>
    </source>
</evidence>
<feature type="region of interest" description="Disordered" evidence="1">
    <location>
        <begin position="136"/>
        <end position="256"/>
    </location>
</feature>
<dbReference type="EMBL" id="JAUEPS010000001">
    <property type="protein sequence ID" value="KAK0470149.1"/>
    <property type="molecule type" value="Genomic_DNA"/>
</dbReference>
<feature type="region of interest" description="Disordered" evidence="1">
    <location>
        <begin position="69"/>
        <end position="112"/>
    </location>
</feature>
<keyword evidence="2" id="KW-0732">Signal</keyword>
<proteinExistence type="predicted"/>
<protein>
    <recommendedName>
        <fullName evidence="5">EF-hand domain-containing protein</fullName>
    </recommendedName>
</protein>
<evidence type="ECO:0000256" key="2">
    <source>
        <dbReference type="SAM" id="SignalP"/>
    </source>
</evidence>
<feature type="compositionally biased region" description="Low complexity" evidence="1">
    <location>
        <begin position="139"/>
        <end position="148"/>
    </location>
</feature>
<feature type="compositionally biased region" description="Polar residues" evidence="1">
    <location>
        <begin position="369"/>
        <end position="380"/>
    </location>
</feature>
<comment type="caution">
    <text evidence="3">The sequence shown here is derived from an EMBL/GenBank/DDBJ whole genome shotgun (WGS) entry which is preliminary data.</text>
</comment>
<keyword evidence="4" id="KW-1185">Reference proteome</keyword>
<organism evidence="3 4">
    <name type="scientific">Armillaria tabescens</name>
    <name type="common">Ringless honey mushroom</name>
    <name type="synonym">Agaricus tabescens</name>
    <dbReference type="NCBI Taxonomy" id="1929756"/>
    <lineage>
        <taxon>Eukaryota</taxon>
        <taxon>Fungi</taxon>
        <taxon>Dikarya</taxon>
        <taxon>Basidiomycota</taxon>
        <taxon>Agaricomycotina</taxon>
        <taxon>Agaricomycetes</taxon>
        <taxon>Agaricomycetidae</taxon>
        <taxon>Agaricales</taxon>
        <taxon>Marasmiineae</taxon>
        <taxon>Physalacriaceae</taxon>
        <taxon>Desarmillaria</taxon>
    </lineage>
</organism>
<feature type="compositionally biased region" description="Polar residues" evidence="1">
    <location>
        <begin position="236"/>
        <end position="256"/>
    </location>
</feature>
<dbReference type="GeneID" id="85354515"/>